<dbReference type="Proteomes" id="UP001190700">
    <property type="component" value="Unassembled WGS sequence"/>
</dbReference>
<comment type="caution">
    <text evidence="3">The sequence shown here is derived from an EMBL/GenBank/DDBJ whole genome shotgun (WGS) entry which is preliminary data.</text>
</comment>
<evidence type="ECO:0000256" key="2">
    <source>
        <dbReference type="SAM" id="MobiDB-lite"/>
    </source>
</evidence>
<sequence>MKDVDVQLETEIVIVDTNTAICPELETAALVRAINEVFEQANLGQGDHLCPQVAVPAYPATHPEKPETLIRQRPLRKGHIFWAIASEKAYQWLAEQPRQEVKILLENKYAAYYIKTSDYSKEGLKTRENGQRSSINDSLSCAAAEMRQVCKAMEKEQVAQLAAQLELKVREWKAGLGAAEQSVHDHRNLEENVMLYVHYRSSQRTAGPSTDGGELMLLNISRSPVAGSQAILRICDKLVADQARLDAISPIREDAEEALMQQLEALKGSKVRLKEARQQVTTADHQAQNADMEYSRAEDQLKAARTKDAFIAALEPSSSGGKLDACEESAGGNRLTRQQVAAGAAIATARSRESEAMRQVADATASLREAQSLLQVEEAGCRAAEDTYSKTLRHVEGVREDDTMLVASMRASFNSLTETRKALRTASQDAAKKCQEAEVELAKAEARHAQTQKHLQMIKSPQRSPRKSQLTRRSRANGFETNTIKRTPRVSRH</sequence>
<evidence type="ECO:0000256" key="1">
    <source>
        <dbReference type="SAM" id="Coils"/>
    </source>
</evidence>
<name>A0AAE0L4Q8_9CHLO</name>
<evidence type="ECO:0000313" key="4">
    <source>
        <dbReference type="Proteomes" id="UP001190700"/>
    </source>
</evidence>
<dbReference type="EMBL" id="LGRX02009394">
    <property type="protein sequence ID" value="KAK3271744.1"/>
    <property type="molecule type" value="Genomic_DNA"/>
</dbReference>
<feature type="coiled-coil region" evidence="1">
    <location>
        <begin position="256"/>
        <end position="307"/>
    </location>
</feature>
<evidence type="ECO:0000313" key="3">
    <source>
        <dbReference type="EMBL" id="KAK3271744.1"/>
    </source>
</evidence>
<keyword evidence="1" id="KW-0175">Coiled coil</keyword>
<reference evidence="3 4" key="1">
    <citation type="journal article" date="2015" name="Genome Biol. Evol.">
        <title>Comparative Genomics of a Bacterivorous Green Alga Reveals Evolutionary Causalities and Consequences of Phago-Mixotrophic Mode of Nutrition.</title>
        <authorList>
            <person name="Burns J.A."/>
            <person name="Paasch A."/>
            <person name="Narechania A."/>
            <person name="Kim E."/>
        </authorList>
    </citation>
    <scope>NUCLEOTIDE SEQUENCE [LARGE SCALE GENOMIC DNA]</scope>
    <source>
        <strain evidence="3 4">PLY_AMNH</strain>
    </source>
</reference>
<keyword evidence="4" id="KW-1185">Reference proteome</keyword>
<feature type="compositionally biased region" description="Basic residues" evidence="2">
    <location>
        <begin position="464"/>
        <end position="475"/>
    </location>
</feature>
<protein>
    <submittedName>
        <fullName evidence="3">Uncharacterized protein</fullName>
    </submittedName>
</protein>
<feature type="region of interest" description="Disordered" evidence="2">
    <location>
        <begin position="445"/>
        <end position="493"/>
    </location>
</feature>
<organism evidence="3 4">
    <name type="scientific">Cymbomonas tetramitiformis</name>
    <dbReference type="NCBI Taxonomy" id="36881"/>
    <lineage>
        <taxon>Eukaryota</taxon>
        <taxon>Viridiplantae</taxon>
        <taxon>Chlorophyta</taxon>
        <taxon>Pyramimonadophyceae</taxon>
        <taxon>Pyramimonadales</taxon>
        <taxon>Pyramimonadaceae</taxon>
        <taxon>Cymbomonas</taxon>
    </lineage>
</organism>
<accession>A0AAE0L4Q8</accession>
<gene>
    <name evidence="3" type="ORF">CYMTET_19926</name>
</gene>
<dbReference type="AlphaFoldDB" id="A0AAE0L4Q8"/>
<proteinExistence type="predicted"/>